<dbReference type="PANTHER" id="PTHR34477:SF1">
    <property type="entry name" value="UPF0213 PROTEIN YHBQ"/>
    <property type="match status" value="1"/>
</dbReference>
<accession>A0ABW8JNX6</accession>
<comment type="similarity">
    <text evidence="1">Belongs to the UPF0213 family.</text>
</comment>
<comment type="caution">
    <text evidence="3">The sequence shown here is derived from an EMBL/GenBank/DDBJ whole genome shotgun (WGS) entry which is preliminary data.</text>
</comment>
<sequence>MATAGTRETPHPHDIALPESGQWCLYLIECTNGAWYAGITNCLAARYAAHATGRGARYTRANPPRRLLGWRPYPDRASASRAEAAIKKLDKAGKLPFLLAEADAGKKS</sequence>
<dbReference type="InterPro" id="IPR000305">
    <property type="entry name" value="GIY-YIG_endonuc"/>
</dbReference>
<proteinExistence type="inferred from homology"/>
<evidence type="ECO:0000256" key="1">
    <source>
        <dbReference type="ARBA" id="ARBA00007435"/>
    </source>
</evidence>
<dbReference type="SUPFAM" id="SSF82771">
    <property type="entry name" value="GIY-YIG endonuclease"/>
    <property type="match status" value="1"/>
</dbReference>
<name>A0ABW8JNX6_9GAMM</name>
<feature type="domain" description="GIY-YIG" evidence="2">
    <location>
        <begin position="21"/>
        <end position="96"/>
    </location>
</feature>
<dbReference type="Gene3D" id="3.40.1440.10">
    <property type="entry name" value="GIY-YIG endonuclease"/>
    <property type="match status" value="1"/>
</dbReference>
<gene>
    <name evidence="3" type="ORF">ISP17_02490</name>
</gene>
<dbReference type="Proteomes" id="UP001620460">
    <property type="component" value="Unassembled WGS sequence"/>
</dbReference>
<dbReference type="InterPro" id="IPR050190">
    <property type="entry name" value="UPF0213_domain"/>
</dbReference>
<dbReference type="Pfam" id="PF01541">
    <property type="entry name" value="GIY-YIG"/>
    <property type="match status" value="1"/>
</dbReference>
<evidence type="ECO:0000259" key="2">
    <source>
        <dbReference type="PROSITE" id="PS50164"/>
    </source>
</evidence>
<dbReference type="InterPro" id="IPR035901">
    <property type="entry name" value="GIY-YIG_endonuc_sf"/>
</dbReference>
<dbReference type="CDD" id="cd10456">
    <property type="entry name" value="GIY-YIG_UPF0213"/>
    <property type="match status" value="1"/>
</dbReference>
<protein>
    <submittedName>
        <fullName evidence="3">GIY-YIG nuclease family protein</fullName>
    </submittedName>
</protein>
<evidence type="ECO:0000313" key="4">
    <source>
        <dbReference type="Proteomes" id="UP001620460"/>
    </source>
</evidence>
<reference evidence="3 4" key="1">
    <citation type="submission" date="2020-10" db="EMBL/GenBank/DDBJ databases">
        <title>Phylogeny of dyella-like bacteria.</title>
        <authorList>
            <person name="Fu J."/>
        </authorList>
    </citation>
    <scope>NUCLEOTIDE SEQUENCE [LARGE SCALE GENOMIC DNA]</scope>
    <source>
        <strain evidence="3 4">Gsoil3046</strain>
    </source>
</reference>
<dbReference type="RefSeq" id="WP_404629938.1">
    <property type="nucleotide sequence ID" value="NZ_JADIKM010000001.1"/>
</dbReference>
<dbReference type="EMBL" id="JADIKM010000001">
    <property type="protein sequence ID" value="MFK2902818.1"/>
    <property type="molecule type" value="Genomic_DNA"/>
</dbReference>
<evidence type="ECO:0000313" key="3">
    <source>
        <dbReference type="EMBL" id="MFK2902818.1"/>
    </source>
</evidence>
<dbReference type="PROSITE" id="PS50164">
    <property type="entry name" value="GIY_YIG"/>
    <property type="match status" value="1"/>
</dbReference>
<organism evidence="3 4">
    <name type="scientific">Dyella ginsengisoli</name>
    <dbReference type="NCBI Taxonomy" id="363848"/>
    <lineage>
        <taxon>Bacteria</taxon>
        <taxon>Pseudomonadati</taxon>
        <taxon>Pseudomonadota</taxon>
        <taxon>Gammaproteobacteria</taxon>
        <taxon>Lysobacterales</taxon>
        <taxon>Rhodanobacteraceae</taxon>
        <taxon>Dyella</taxon>
    </lineage>
</organism>
<dbReference type="PANTHER" id="PTHR34477">
    <property type="entry name" value="UPF0213 PROTEIN YHBQ"/>
    <property type="match status" value="1"/>
</dbReference>
<keyword evidence="4" id="KW-1185">Reference proteome</keyword>